<sequence>MAQPYTEHTLKLPDGIEILYTDSGAPKTTDYTTLIVVHGTGFNGYGFVPLHEYAHKYNLRIILWNRREYRGSTKYSNEELADLKAGRKVFQDRLAIQTAWFLEHFIKNESSPEVTADRSAGGLILMGWSFGNATTLALFADPAVIPKPLYKTVEPHLRSLVLYDPPFLVMDCASLVIADGVRDPFNNHAVTTDEAHDIFRKFVSSYFKSDILAGRLSYETLPDKQPTIHRWTKEEIDKYCDSASAINFDFLASMPPMAEILQSQAHHALFDETVVASHFPDVNVFYIAGEETACYCIWAYTESSRMYREALERGARPWPTKFKLVPEGNHFLHYDVPEQFLRDIIEGCAK</sequence>
<dbReference type="SUPFAM" id="SSF53474">
    <property type="entry name" value="alpha/beta-Hydrolases"/>
    <property type="match status" value="1"/>
</dbReference>
<comment type="caution">
    <text evidence="2">The sequence shown here is derived from an EMBL/GenBank/DDBJ whole genome shotgun (WGS) entry which is preliminary data.</text>
</comment>
<evidence type="ECO:0000313" key="3">
    <source>
        <dbReference type="Proteomes" id="UP001221757"/>
    </source>
</evidence>
<proteinExistence type="predicted"/>
<organism evidence="2 3">
    <name type="scientific">Mycena rosella</name>
    <name type="common">Pink bonnet</name>
    <name type="synonym">Agaricus rosellus</name>
    <dbReference type="NCBI Taxonomy" id="1033263"/>
    <lineage>
        <taxon>Eukaryota</taxon>
        <taxon>Fungi</taxon>
        <taxon>Dikarya</taxon>
        <taxon>Basidiomycota</taxon>
        <taxon>Agaricomycotina</taxon>
        <taxon>Agaricomycetes</taxon>
        <taxon>Agaricomycetidae</taxon>
        <taxon>Agaricales</taxon>
        <taxon>Marasmiineae</taxon>
        <taxon>Mycenaceae</taxon>
        <taxon>Mycena</taxon>
    </lineage>
</organism>
<dbReference type="EMBL" id="JARKIE010000171">
    <property type="protein sequence ID" value="KAJ7671837.1"/>
    <property type="molecule type" value="Genomic_DNA"/>
</dbReference>
<dbReference type="AlphaFoldDB" id="A0AAD7D3F7"/>
<keyword evidence="2" id="KW-0378">Hydrolase</keyword>
<dbReference type="InterPro" id="IPR029058">
    <property type="entry name" value="AB_hydrolase_fold"/>
</dbReference>
<reference evidence="2" key="1">
    <citation type="submission" date="2023-03" db="EMBL/GenBank/DDBJ databases">
        <title>Massive genome expansion in bonnet fungi (Mycena s.s.) driven by repeated elements and novel gene families across ecological guilds.</title>
        <authorList>
            <consortium name="Lawrence Berkeley National Laboratory"/>
            <person name="Harder C.B."/>
            <person name="Miyauchi S."/>
            <person name="Viragh M."/>
            <person name="Kuo A."/>
            <person name="Thoen E."/>
            <person name="Andreopoulos B."/>
            <person name="Lu D."/>
            <person name="Skrede I."/>
            <person name="Drula E."/>
            <person name="Henrissat B."/>
            <person name="Morin E."/>
            <person name="Kohler A."/>
            <person name="Barry K."/>
            <person name="LaButti K."/>
            <person name="Morin E."/>
            <person name="Salamov A."/>
            <person name="Lipzen A."/>
            <person name="Mereny Z."/>
            <person name="Hegedus B."/>
            <person name="Baldrian P."/>
            <person name="Stursova M."/>
            <person name="Weitz H."/>
            <person name="Taylor A."/>
            <person name="Grigoriev I.V."/>
            <person name="Nagy L.G."/>
            <person name="Martin F."/>
            <person name="Kauserud H."/>
        </authorList>
    </citation>
    <scope>NUCLEOTIDE SEQUENCE</scope>
    <source>
        <strain evidence="2">CBHHK067</strain>
    </source>
</reference>
<dbReference type="Gene3D" id="3.40.50.1820">
    <property type="entry name" value="alpha/beta hydrolase"/>
    <property type="match status" value="1"/>
</dbReference>
<evidence type="ECO:0000313" key="2">
    <source>
        <dbReference type="EMBL" id="KAJ7671837.1"/>
    </source>
</evidence>
<keyword evidence="3" id="KW-1185">Reference proteome</keyword>
<evidence type="ECO:0000259" key="1">
    <source>
        <dbReference type="Pfam" id="PF12697"/>
    </source>
</evidence>
<feature type="domain" description="AB hydrolase-1" evidence="1">
    <location>
        <begin position="34"/>
        <end position="341"/>
    </location>
</feature>
<dbReference type="Pfam" id="PF12697">
    <property type="entry name" value="Abhydrolase_6"/>
    <property type="match status" value="1"/>
</dbReference>
<dbReference type="Proteomes" id="UP001221757">
    <property type="component" value="Unassembled WGS sequence"/>
</dbReference>
<dbReference type="InterPro" id="IPR000073">
    <property type="entry name" value="AB_hydrolase_1"/>
</dbReference>
<protein>
    <submittedName>
        <fullName evidence="2">Alpha/Beta hydrolase protein</fullName>
    </submittedName>
</protein>
<dbReference type="GO" id="GO:0016787">
    <property type="term" value="F:hydrolase activity"/>
    <property type="evidence" value="ECO:0007669"/>
    <property type="project" value="UniProtKB-KW"/>
</dbReference>
<name>A0AAD7D3F7_MYCRO</name>
<accession>A0AAD7D3F7</accession>
<gene>
    <name evidence="2" type="ORF">B0H17DRAFT_989160</name>
</gene>